<dbReference type="Gene3D" id="2.130.10.10">
    <property type="entry name" value="YVTN repeat-like/Quinoprotein amine dehydrogenase"/>
    <property type="match status" value="1"/>
</dbReference>
<dbReference type="GO" id="GO:0051301">
    <property type="term" value="P:cell division"/>
    <property type="evidence" value="ECO:0007669"/>
    <property type="project" value="UniProtKB-KW"/>
</dbReference>
<dbReference type="AlphaFoldDB" id="A0AAN8VIT9"/>
<dbReference type="SUPFAM" id="SSF50978">
    <property type="entry name" value="WD40 repeat-like"/>
    <property type="match status" value="1"/>
</dbReference>
<dbReference type="GO" id="GO:1905786">
    <property type="term" value="P:positive regulation of anaphase-promoting complex-dependent catabolic process"/>
    <property type="evidence" value="ECO:0007669"/>
    <property type="project" value="TreeGrafter"/>
</dbReference>
<dbReference type="Pfam" id="PF24807">
    <property type="entry name" value="WD40_CDC20-Fz"/>
    <property type="match status" value="1"/>
</dbReference>
<dbReference type="GO" id="GO:0031145">
    <property type="term" value="P:anaphase-promoting complex-dependent catabolic process"/>
    <property type="evidence" value="ECO:0007669"/>
    <property type="project" value="TreeGrafter"/>
</dbReference>
<protein>
    <submittedName>
        <fullName evidence="9">Anaphase-promoting complex subunit 4, WD40 domain</fullName>
    </submittedName>
</protein>
<dbReference type="GO" id="GO:0005680">
    <property type="term" value="C:anaphase-promoting complex"/>
    <property type="evidence" value="ECO:0007669"/>
    <property type="project" value="TreeGrafter"/>
</dbReference>
<comment type="similarity">
    <text evidence="1">Belongs to the WD repeat CDC20/Fizzy family.</text>
</comment>
<keyword evidence="10" id="KW-1185">Reference proteome</keyword>
<evidence type="ECO:0000256" key="4">
    <source>
        <dbReference type="ARBA" id="ARBA00022737"/>
    </source>
</evidence>
<evidence type="ECO:0000256" key="5">
    <source>
        <dbReference type="ARBA" id="ARBA00022776"/>
    </source>
</evidence>
<dbReference type="EMBL" id="JBAMMX010000008">
    <property type="protein sequence ID" value="KAK6934865.1"/>
    <property type="molecule type" value="Genomic_DNA"/>
</dbReference>
<dbReference type="PANTHER" id="PTHR19918:SF56">
    <property type="entry name" value="ANAPHASE-PROMOTING COMPLEX SUBUNIT 4-LIKE WD40 DOMAIN-CONTAINING PROTEIN"/>
    <property type="match status" value="1"/>
</dbReference>
<evidence type="ECO:0000256" key="2">
    <source>
        <dbReference type="ARBA" id="ARBA00022574"/>
    </source>
</evidence>
<evidence type="ECO:0000259" key="8">
    <source>
        <dbReference type="Pfam" id="PF24807"/>
    </source>
</evidence>
<accession>A0AAN8VIT9</accession>
<evidence type="ECO:0000313" key="9">
    <source>
        <dbReference type="EMBL" id="KAK6934865.1"/>
    </source>
</evidence>
<keyword evidence="6" id="KW-0131">Cell cycle</keyword>
<reference evidence="9 10" key="1">
    <citation type="submission" date="2023-12" db="EMBL/GenBank/DDBJ databases">
        <title>A high-quality genome assembly for Dillenia turbinata (Dilleniales).</title>
        <authorList>
            <person name="Chanderbali A."/>
        </authorList>
    </citation>
    <scope>NUCLEOTIDE SEQUENCE [LARGE SCALE GENOMIC DNA]</scope>
    <source>
        <strain evidence="9">LSX21</strain>
        <tissue evidence="9">Leaf</tissue>
    </source>
</reference>
<keyword evidence="5" id="KW-0498">Mitosis</keyword>
<evidence type="ECO:0000256" key="6">
    <source>
        <dbReference type="ARBA" id="ARBA00023306"/>
    </source>
</evidence>
<sequence>MASKRTPEYGDRFIPNRAAMDFDYAHYKLTTRECKTNKTKRSRPTVAQEAYRNMLKEVFNMHDDRRILVFKNKPPKPVNPIPSFSPPLSKTQKPARYVSQNPVRTLDAPDILDDWRFNLLDWGSSNLLALALNCNVHLWDSSNNSAHELEISDEENQPISSVSWNPDGRHLAVGMGNSQVIIWDVAADCLTRTLKVGDGVLVGSMDWNSNEILTTGGFDGKIINNDLRARSHTVETYRGHRQEVCGLKWSASGRQLASGGNDKLVFVWDRAAASPRKWVHKLDHHNTAAVRALAWCPFQANLLASGGGDADGGSCINFWDTHTGSHSNLVYTDSEVCSLMWNKNEHELLSSHGSPQNQLILWTYPSMLKRAELNAHQSRVLYTAQSPNGCTVACASGDEMLTFWNVSETFKVAKPASQAHAKPFSQWSYLNQPRTGLRASCPEMDQDHGRAGLVQMQLFVSIAALQDLSRLSVQIKHYLLLRIMLECRRKVITMKDGNHSLSVRVAEAYNFGSFSDY</sequence>
<name>A0AAN8VIT9_9MAGN</name>
<keyword evidence="3" id="KW-0132">Cell division</keyword>
<feature type="repeat" description="WD" evidence="7">
    <location>
        <begin position="373"/>
        <end position="414"/>
    </location>
</feature>
<dbReference type="InterPro" id="IPR033010">
    <property type="entry name" value="Cdc20/Fizzy"/>
</dbReference>
<evidence type="ECO:0000256" key="1">
    <source>
        <dbReference type="ARBA" id="ARBA00006445"/>
    </source>
</evidence>
<dbReference type="InterPro" id="IPR015943">
    <property type="entry name" value="WD40/YVTN_repeat-like_dom_sf"/>
</dbReference>
<gene>
    <name evidence="9" type="ORF">RJ641_035020</name>
</gene>
<comment type="caution">
    <text evidence="9">The sequence shown here is derived from an EMBL/GenBank/DDBJ whole genome shotgun (WGS) entry which is preliminary data.</text>
</comment>
<evidence type="ECO:0000256" key="7">
    <source>
        <dbReference type="PROSITE-ProRule" id="PRU00221"/>
    </source>
</evidence>
<dbReference type="InterPro" id="IPR001680">
    <property type="entry name" value="WD40_rpt"/>
</dbReference>
<dbReference type="PROSITE" id="PS50294">
    <property type="entry name" value="WD_REPEATS_REGION"/>
    <property type="match status" value="2"/>
</dbReference>
<feature type="repeat" description="WD" evidence="7">
    <location>
        <begin position="237"/>
        <end position="269"/>
    </location>
</feature>
<proteinExistence type="inferred from homology"/>
<dbReference type="GO" id="GO:0010997">
    <property type="term" value="F:anaphase-promoting complex binding"/>
    <property type="evidence" value="ECO:0007669"/>
    <property type="project" value="InterPro"/>
</dbReference>
<dbReference type="InterPro" id="IPR036322">
    <property type="entry name" value="WD40_repeat_dom_sf"/>
</dbReference>
<dbReference type="PROSITE" id="PS50082">
    <property type="entry name" value="WD_REPEATS_2"/>
    <property type="match status" value="3"/>
</dbReference>
<dbReference type="InterPro" id="IPR056150">
    <property type="entry name" value="WD40_CDC20-Fz"/>
</dbReference>
<keyword evidence="2 7" id="KW-0853">WD repeat</keyword>
<dbReference type="Proteomes" id="UP001370490">
    <property type="component" value="Unassembled WGS sequence"/>
</dbReference>
<evidence type="ECO:0000256" key="3">
    <source>
        <dbReference type="ARBA" id="ARBA00022618"/>
    </source>
</evidence>
<feature type="domain" description="CDC20/Fizzy WD40" evidence="8">
    <location>
        <begin position="106"/>
        <end position="404"/>
    </location>
</feature>
<organism evidence="9 10">
    <name type="scientific">Dillenia turbinata</name>
    <dbReference type="NCBI Taxonomy" id="194707"/>
    <lineage>
        <taxon>Eukaryota</taxon>
        <taxon>Viridiplantae</taxon>
        <taxon>Streptophyta</taxon>
        <taxon>Embryophyta</taxon>
        <taxon>Tracheophyta</taxon>
        <taxon>Spermatophyta</taxon>
        <taxon>Magnoliopsida</taxon>
        <taxon>eudicotyledons</taxon>
        <taxon>Gunneridae</taxon>
        <taxon>Pentapetalae</taxon>
        <taxon>Dilleniales</taxon>
        <taxon>Dilleniaceae</taxon>
        <taxon>Dillenia</taxon>
    </lineage>
</organism>
<dbReference type="PANTHER" id="PTHR19918">
    <property type="entry name" value="CELL DIVISION CYCLE 20 CDC20 FIZZY -RELATED"/>
    <property type="match status" value="1"/>
</dbReference>
<feature type="repeat" description="WD" evidence="7">
    <location>
        <begin position="152"/>
        <end position="193"/>
    </location>
</feature>
<dbReference type="SMART" id="SM00320">
    <property type="entry name" value="WD40"/>
    <property type="match status" value="5"/>
</dbReference>
<dbReference type="GO" id="GO:1990757">
    <property type="term" value="F:ubiquitin ligase activator activity"/>
    <property type="evidence" value="ECO:0007669"/>
    <property type="project" value="TreeGrafter"/>
</dbReference>
<keyword evidence="4" id="KW-0677">Repeat</keyword>
<evidence type="ECO:0000313" key="10">
    <source>
        <dbReference type="Proteomes" id="UP001370490"/>
    </source>
</evidence>